<evidence type="ECO:0000313" key="2">
    <source>
        <dbReference type="Proteomes" id="UP000664044"/>
    </source>
</evidence>
<name>A0ABS3G8Q2_9FLAO</name>
<dbReference type="Proteomes" id="UP000664044">
    <property type="component" value="Unassembled WGS sequence"/>
</dbReference>
<keyword evidence="2" id="KW-1185">Reference proteome</keyword>
<reference evidence="1 2" key="1">
    <citation type="submission" date="2021-03" db="EMBL/GenBank/DDBJ databases">
        <title>Muricauda lutimaris sp. nov. and Muricauda ruestringensis sp. nov, two marine members of the Flavobacteriaceae isolated from deep sea sediments of Western Pacific.</title>
        <authorList>
            <person name="Zhao S."/>
            <person name="Liu R."/>
        </authorList>
    </citation>
    <scope>NUCLEOTIDE SEQUENCE [LARGE SCALE GENOMIC DNA]</scope>
    <source>
        <strain evidence="1 2">BC31-1-A7</strain>
    </source>
</reference>
<organism evidence="1 2">
    <name type="scientific">Flagellimonas aurea</name>
    <dbReference type="NCBI Taxonomy" id="2915619"/>
    <lineage>
        <taxon>Bacteria</taxon>
        <taxon>Pseudomonadati</taxon>
        <taxon>Bacteroidota</taxon>
        <taxon>Flavobacteriia</taxon>
        <taxon>Flavobacteriales</taxon>
        <taxon>Flavobacteriaceae</taxon>
        <taxon>Flagellimonas</taxon>
    </lineage>
</organism>
<dbReference type="EMBL" id="JAFLNL010000012">
    <property type="protein sequence ID" value="MBO0355788.1"/>
    <property type="molecule type" value="Genomic_DNA"/>
</dbReference>
<sequence length="246" mass="28869">MKTVITFRKYILILTFLPLVLWGRECPYANGDCRKLLLDYLERMEGVGGPLEGKVYHLRYRMETEFTPNTGMDVQINNTEVLTSKERIMVHDQKMSVFGDRENIFVVLPQQKRIYWNRSDPRIFKEMDAHAQLLEVQRSLLNSAKAMECSLADEDQIIITVEPNLEFAKRANLVLQKITYDTKEHRVLKVENLYDGKSKIKRQVITYYVLDFDSAKKINPPIAELFKGNSLKPLYRDFEIIDNRKN</sequence>
<comment type="caution">
    <text evidence="1">The sequence shown here is derived from an EMBL/GenBank/DDBJ whole genome shotgun (WGS) entry which is preliminary data.</text>
</comment>
<evidence type="ECO:0008006" key="3">
    <source>
        <dbReference type="Google" id="ProtNLM"/>
    </source>
</evidence>
<dbReference type="RefSeq" id="WP_207036218.1">
    <property type="nucleotide sequence ID" value="NZ_JAFLNL010000012.1"/>
</dbReference>
<evidence type="ECO:0000313" key="1">
    <source>
        <dbReference type="EMBL" id="MBO0355788.1"/>
    </source>
</evidence>
<proteinExistence type="predicted"/>
<protein>
    <recommendedName>
        <fullName evidence="3">Outer membrane lipoprotein-sorting protein</fullName>
    </recommendedName>
</protein>
<gene>
    <name evidence="1" type="ORF">J0656_17350</name>
</gene>
<accession>A0ABS3G8Q2</accession>